<reference evidence="2 3" key="1">
    <citation type="journal article" date="2014" name="Genome Announc.">
        <title>Complete genome sequence of Magnetospirillum gryphiswaldense MSR-1.</title>
        <authorList>
            <person name="Wang X."/>
            <person name="Wang Q."/>
            <person name="Zhang W."/>
            <person name="Wang Y."/>
            <person name="Li L."/>
            <person name="Wen T."/>
            <person name="Zhang T."/>
            <person name="Zhang Y."/>
            <person name="Xu J."/>
            <person name="Hu J."/>
            <person name="Li S."/>
            <person name="Liu L."/>
            <person name="Liu J."/>
            <person name="Jiang W."/>
            <person name="Tian J."/>
            <person name="Li Y."/>
            <person name="Schuler D."/>
            <person name="Wang L."/>
            <person name="Li J."/>
        </authorList>
    </citation>
    <scope>NUCLEOTIDE SEQUENCE [LARGE SCALE GENOMIC DNA]</scope>
    <source>
        <strain evidence="3">DSM 6361 / JCM 21280 / NBRC 15271 / MSR-1</strain>
    </source>
</reference>
<feature type="region of interest" description="Disordered" evidence="1">
    <location>
        <begin position="106"/>
        <end position="126"/>
    </location>
</feature>
<dbReference type="InterPro" id="IPR006837">
    <property type="entry name" value="Divergent_DAC"/>
</dbReference>
<dbReference type="KEGG" id="mgy:MGMSRv2__0877"/>
<dbReference type="Gene3D" id="3.20.20.370">
    <property type="entry name" value="Glycoside hydrolase/deacetylase"/>
    <property type="match status" value="1"/>
</dbReference>
<dbReference type="HOGENOM" id="CLU_041643_0_1_5"/>
<evidence type="ECO:0000256" key="1">
    <source>
        <dbReference type="SAM" id="MobiDB-lite"/>
    </source>
</evidence>
<dbReference type="STRING" id="1430440.MGMSRv2__0877"/>
<dbReference type="AlphaFoldDB" id="V6EY69"/>
<dbReference type="InterPro" id="IPR011330">
    <property type="entry name" value="Glyco_hydro/deAcase_b/a-brl"/>
</dbReference>
<keyword evidence="3" id="KW-1185">Reference proteome</keyword>
<dbReference type="PANTHER" id="PTHR30105:SF2">
    <property type="entry name" value="DIVERGENT POLYSACCHARIDE DEACETYLASE SUPERFAMILY"/>
    <property type="match status" value="1"/>
</dbReference>
<dbReference type="eggNOG" id="COG2861">
    <property type="taxonomic scope" value="Bacteria"/>
</dbReference>
<organism evidence="2 3">
    <name type="scientific">Magnetospirillum gryphiswaldense (strain DSM 6361 / JCM 21280 / NBRC 15271 / MSR-1)</name>
    <dbReference type="NCBI Taxonomy" id="431944"/>
    <lineage>
        <taxon>Bacteria</taxon>
        <taxon>Pseudomonadati</taxon>
        <taxon>Pseudomonadota</taxon>
        <taxon>Alphaproteobacteria</taxon>
        <taxon>Rhodospirillales</taxon>
        <taxon>Rhodospirillaceae</taxon>
        <taxon>Magnetospirillum</taxon>
    </lineage>
</organism>
<dbReference type="PANTHER" id="PTHR30105">
    <property type="entry name" value="UNCHARACTERIZED YIBQ-RELATED"/>
    <property type="match status" value="1"/>
</dbReference>
<dbReference type="CDD" id="cd10936">
    <property type="entry name" value="CE4_DAC2"/>
    <property type="match status" value="1"/>
</dbReference>
<name>V6EY69_MAGGM</name>
<dbReference type="Pfam" id="PF04748">
    <property type="entry name" value="Polysacc_deac_2"/>
    <property type="match status" value="1"/>
</dbReference>
<dbReference type="Proteomes" id="UP000018922">
    <property type="component" value="Chromosome I"/>
</dbReference>
<gene>
    <name evidence="2" type="ordered locus">MGMSRv2__0877</name>
</gene>
<dbReference type="SUPFAM" id="SSF88713">
    <property type="entry name" value="Glycoside hydrolase/deacetylase"/>
    <property type="match status" value="1"/>
</dbReference>
<accession>V6EY69</accession>
<protein>
    <recommendedName>
        <fullName evidence="4">Divergent polysaccharide deacetylase family protein</fullName>
    </recommendedName>
</protein>
<dbReference type="GO" id="GO:0005975">
    <property type="term" value="P:carbohydrate metabolic process"/>
    <property type="evidence" value="ECO:0007669"/>
    <property type="project" value="InterPro"/>
</dbReference>
<evidence type="ECO:0000313" key="2">
    <source>
        <dbReference type="EMBL" id="CDK98092.1"/>
    </source>
</evidence>
<dbReference type="EMBL" id="HG794546">
    <property type="protein sequence ID" value="CDK98092.1"/>
    <property type="molecule type" value="Genomic_DNA"/>
</dbReference>
<sequence length="394" mass="42964">MWVSRREIRRMLMESKRAPTHHKPWAVSLLMALVLLGGVGLGIGAGYGILSARSERQESRAWEQAEMQVDRPPRRDEMLAAPAANPEPPPEPVPEKFDPLIPVPMPRPGGLADDGFDPEAEDNNGPAVAVRPAMAPPPQLAALPLPAPAPDPGGKPAWVRYAVPSPAIGSRPMIAVVIDDLGVDRKRSERVTTLPAPLTLAWMTYADNLRPITQAARQRGHELMVHVPMQPQSESYDPGPDVLEVGLPTEELRRRLRWGLSRFDGFVGINNHMGSRFTADRAGMNVVMDEIRARGLLFLDSVTTQKSVAPDLARQYGVPFAARHVFLDNEMTVSAVRGQLAKTEAYARKYGAAIAIGHPHDGTIEALAGWLPGLEAKGFVLVPVTTIVKRELGR</sequence>
<evidence type="ECO:0008006" key="4">
    <source>
        <dbReference type="Google" id="ProtNLM"/>
    </source>
</evidence>
<proteinExistence type="predicted"/>
<evidence type="ECO:0000313" key="3">
    <source>
        <dbReference type="Proteomes" id="UP000018922"/>
    </source>
</evidence>